<evidence type="ECO:0000256" key="1">
    <source>
        <dbReference type="ARBA" id="ARBA00022737"/>
    </source>
</evidence>
<gene>
    <name evidence="4" type="ORF">CLO192961_LOCUS268411</name>
</gene>
<sequence length="509" mass="55239">MLVQNDEGFSRYSYKSDNPARSIIYLLGGWRASVHLTTSQFQQWHRQNVFTIEDIYALIHAGFDIEVIGPLGLEESTRKKKESIYWCGMLIDAGVPVDAYGPDGLSALQIAAGKEEDVHDAQSFNKPPWDSLVYYLLDRGANINLPASDDGGRTALQNAAESSRFGRVGYLIDAGADVKAPPAKNRGLTALEAAAKPENYMRLREGKSATPKVYIGMFKKLLDLGAPVKRADGSSAILLNALIQSYWHREERHGCLELVLDAGANPNGRSAEDTRNWLGETEENLVMCTPLQSAARNLDPSAVSALLRHGADINAPAYSYHGYTALQGVAGAELKKLRYTNARRHGEKQILITNNLLRGFADVNAPAADEFGRTTLQAAILNENYNHALVTLLLNNNADINAPPAAKGGVTALQAAAIRGNVPVAKLLISKGANVNAPGSLEEGRTALEGAAEHGRLDMVQMLLANGAMPDPVVGFSRATELAISESHFHIADLLDHYWTSHIFNDLMH</sequence>
<dbReference type="InterPro" id="IPR002110">
    <property type="entry name" value="Ankyrin_rpt"/>
</dbReference>
<reference evidence="4 5" key="1">
    <citation type="submission" date="2019-06" db="EMBL/GenBank/DDBJ databases">
        <authorList>
            <person name="Broberg M."/>
        </authorList>
    </citation>
    <scope>NUCLEOTIDE SEQUENCE [LARGE SCALE GENOMIC DNA]</scope>
</reference>
<protein>
    <submittedName>
        <fullName evidence="4">Uncharacterized protein</fullName>
    </submittedName>
</protein>
<dbReference type="EMBL" id="CABFNS010000811">
    <property type="protein sequence ID" value="VUC29839.1"/>
    <property type="molecule type" value="Genomic_DNA"/>
</dbReference>
<dbReference type="InterPro" id="IPR051165">
    <property type="entry name" value="Multifunctional_ANK_Repeat"/>
</dbReference>
<dbReference type="Proteomes" id="UP000766486">
    <property type="component" value="Unassembled WGS sequence"/>
</dbReference>
<dbReference type="InterPro" id="IPR036770">
    <property type="entry name" value="Ankyrin_rpt-contain_sf"/>
</dbReference>
<dbReference type="SMART" id="SM00248">
    <property type="entry name" value="ANK"/>
    <property type="match status" value="7"/>
</dbReference>
<feature type="repeat" description="ANK" evidence="3">
    <location>
        <begin position="443"/>
        <end position="468"/>
    </location>
</feature>
<dbReference type="Pfam" id="PF12796">
    <property type="entry name" value="Ank_2"/>
    <property type="match status" value="1"/>
</dbReference>
<comment type="caution">
    <text evidence="4">The sequence shown here is derived from an EMBL/GenBank/DDBJ whole genome shotgun (WGS) entry which is preliminary data.</text>
</comment>
<name>A0ABY6UF53_BIOOC</name>
<evidence type="ECO:0000313" key="5">
    <source>
        <dbReference type="Proteomes" id="UP000766486"/>
    </source>
</evidence>
<dbReference type="PANTHER" id="PTHR24123">
    <property type="entry name" value="ANKYRIN REPEAT-CONTAINING"/>
    <property type="match status" value="1"/>
</dbReference>
<feature type="repeat" description="ANK" evidence="3">
    <location>
        <begin position="408"/>
        <end position="440"/>
    </location>
</feature>
<evidence type="ECO:0000256" key="3">
    <source>
        <dbReference type="PROSITE-ProRule" id="PRU00023"/>
    </source>
</evidence>
<keyword evidence="5" id="KW-1185">Reference proteome</keyword>
<feature type="repeat" description="ANK" evidence="3">
    <location>
        <begin position="289"/>
        <end position="318"/>
    </location>
</feature>
<dbReference type="PROSITE" id="PS50297">
    <property type="entry name" value="ANK_REP_REGION"/>
    <property type="match status" value="3"/>
</dbReference>
<evidence type="ECO:0000256" key="2">
    <source>
        <dbReference type="ARBA" id="ARBA00023043"/>
    </source>
</evidence>
<accession>A0ABY6UF53</accession>
<dbReference type="PANTHER" id="PTHR24123:SF33">
    <property type="entry name" value="PROTEIN HOS4"/>
    <property type="match status" value="1"/>
</dbReference>
<organism evidence="4 5">
    <name type="scientific">Bionectria ochroleuca</name>
    <name type="common">Gliocladium roseum</name>
    <dbReference type="NCBI Taxonomy" id="29856"/>
    <lineage>
        <taxon>Eukaryota</taxon>
        <taxon>Fungi</taxon>
        <taxon>Dikarya</taxon>
        <taxon>Ascomycota</taxon>
        <taxon>Pezizomycotina</taxon>
        <taxon>Sordariomycetes</taxon>
        <taxon>Hypocreomycetidae</taxon>
        <taxon>Hypocreales</taxon>
        <taxon>Bionectriaceae</taxon>
        <taxon>Clonostachys</taxon>
    </lineage>
</organism>
<feature type="repeat" description="ANK" evidence="3">
    <location>
        <begin position="151"/>
        <end position="183"/>
    </location>
</feature>
<dbReference type="Pfam" id="PF00023">
    <property type="entry name" value="Ank"/>
    <property type="match status" value="1"/>
</dbReference>
<dbReference type="Gene3D" id="1.25.40.20">
    <property type="entry name" value="Ankyrin repeat-containing domain"/>
    <property type="match status" value="1"/>
</dbReference>
<dbReference type="PROSITE" id="PS50088">
    <property type="entry name" value="ANK_REPEAT"/>
    <property type="match status" value="5"/>
</dbReference>
<feature type="repeat" description="ANK" evidence="3">
    <location>
        <begin position="371"/>
        <end position="405"/>
    </location>
</feature>
<proteinExistence type="predicted"/>
<evidence type="ECO:0000313" key="4">
    <source>
        <dbReference type="EMBL" id="VUC29839.1"/>
    </source>
</evidence>
<keyword evidence="1" id="KW-0677">Repeat</keyword>
<dbReference type="SUPFAM" id="SSF48403">
    <property type="entry name" value="Ankyrin repeat"/>
    <property type="match status" value="1"/>
</dbReference>
<keyword evidence="2 3" id="KW-0040">ANK repeat</keyword>